<keyword evidence="3" id="KW-1185">Reference proteome</keyword>
<evidence type="ECO:0000256" key="1">
    <source>
        <dbReference type="SAM" id="Phobius"/>
    </source>
</evidence>
<protein>
    <submittedName>
        <fullName evidence="2">Uncharacterized protein</fullName>
    </submittedName>
</protein>
<dbReference type="EMBL" id="CP031933">
    <property type="protein sequence ID" value="AYE38859.1"/>
    <property type="molecule type" value="Genomic_DNA"/>
</dbReference>
<dbReference type="KEGG" id="lzh:D1B17_09515"/>
<feature type="transmembrane region" description="Helical" evidence="1">
    <location>
        <begin position="60"/>
        <end position="77"/>
    </location>
</feature>
<accession>A0A386PV76</accession>
<proteinExistence type="predicted"/>
<feature type="transmembrane region" description="Helical" evidence="1">
    <location>
        <begin position="6"/>
        <end position="27"/>
    </location>
</feature>
<sequence length="95" mass="11429">MEIGTEYYPLGQYVIFICFVIILYLNLRKYGWGMKHNQLLTYLVLIVGTILTHGKDILNFQDWFGIISPFIIAFMYYNKRLQKFRADFNNYLDKK</sequence>
<keyword evidence="1" id="KW-1133">Transmembrane helix</keyword>
<keyword evidence="1" id="KW-0812">Transmembrane</keyword>
<organism evidence="2 3">
    <name type="scientific">Companilactobacillus zhachilii</name>
    <dbReference type="NCBI Taxonomy" id="2304606"/>
    <lineage>
        <taxon>Bacteria</taxon>
        <taxon>Bacillati</taxon>
        <taxon>Bacillota</taxon>
        <taxon>Bacilli</taxon>
        <taxon>Lactobacillales</taxon>
        <taxon>Lactobacillaceae</taxon>
        <taxon>Companilactobacillus</taxon>
    </lineage>
</organism>
<keyword evidence="1" id="KW-0472">Membrane</keyword>
<dbReference type="RefSeq" id="WP_120143086.1">
    <property type="nucleotide sequence ID" value="NZ_CP031933.2"/>
</dbReference>
<feature type="transmembrane region" description="Helical" evidence="1">
    <location>
        <begin position="39"/>
        <end position="54"/>
    </location>
</feature>
<dbReference type="AlphaFoldDB" id="A0A386PV76"/>
<name>A0A386PV76_9LACO</name>
<dbReference type="OrthoDB" id="9889594at2"/>
<reference evidence="3" key="1">
    <citation type="submission" date="2018-08" db="EMBL/GenBank/DDBJ databases">
        <title>Genome of Lactobacillus sp. HBUAS52074.</title>
        <authorList>
            <person name="Guo Z."/>
            <person name="Zhang Z.D."/>
        </authorList>
    </citation>
    <scope>NUCLEOTIDE SEQUENCE [LARGE SCALE GENOMIC DNA]</scope>
    <source>
        <strain evidence="3">HBUAS52074</strain>
    </source>
</reference>
<dbReference type="Proteomes" id="UP000267208">
    <property type="component" value="Chromosome"/>
</dbReference>
<evidence type="ECO:0000313" key="2">
    <source>
        <dbReference type="EMBL" id="AYE38859.1"/>
    </source>
</evidence>
<evidence type="ECO:0000313" key="3">
    <source>
        <dbReference type="Proteomes" id="UP000267208"/>
    </source>
</evidence>
<gene>
    <name evidence="2" type="ORF">D1B17_09515</name>
</gene>